<dbReference type="GO" id="GO:0039615">
    <property type="term" value="C:T=1 icosahedral viral capsid"/>
    <property type="evidence" value="ECO:0007669"/>
    <property type="project" value="UniProtKB-KW"/>
</dbReference>
<dbReference type="GO" id="GO:0003677">
    <property type="term" value="F:DNA binding"/>
    <property type="evidence" value="ECO:0007669"/>
    <property type="project" value="UniProtKB-KW"/>
</dbReference>
<keyword evidence="11" id="KW-0946">Virion</keyword>
<dbReference type="OrthoDB" id="38313at10239"/>
<evidence type="ECO:0000256" key="5">
    <source>
        <dbReference type="ARBA" id="ARBA00022524"/>
    </source>
</evidence>
<dbReference type="InterPro" id="IPR003383">
    <property type="entry name" value="Circovirus_capsid"/>
</dbReference>
<keyword evidence="6" id="KW-0167">Capsid protein</keyword>
<evidence type="ECO:0000256" key="13">
    <source>
        <dbReference type="ARBA" id="ARBA00023125"/>
    </source>
</evidence>
<keyword evidence="7" id="KW-1048">Host nucleus</keyword>
<keyword evidence="9" id="KW-1162">Viral penetration into host cytoplasm</keyword>
<dbReference type="GO" id="GO:0019069">
    <property type="term" value="P:viral capsid assembly"/>
    <property type="evidence" value="ECO:0007669"/>
    <property type="project" value="InterPro"/>
</dbReference>
<evidence type="ECO:0000256" key="1">
    <source>
        <dbReference type="ARBA" id="ARBA00004147"/>
    </source>
</evidence>
<dbReference type="Proteomes" id="UP000105727">
    <property type="component" value="Segment"/>
</dbReference>
<keyword evidence="13" id="KW-0238">DNA-binding</keyword>
<keyword evidence="4" id="KW-1140">T=1 icosahedral capsid protein</keyword>
<accession>I1TEL2</accession>
<evidence type="ECO:0000313" key="16">
    <source>
        <dbReference type="EMBL" id="AEW70739.1"/>
    </source>
</evidence>
<proteinExistence type="inferred from homology"/>
<keyword evidence="10" id="KW-1161">Viral attachment to host cell</keyword>
<evidence type="ECO:0000256" key="12">
    <source>
        <dbReference type="ARBA" id="ARBA00022890"/>
    </source>
</evidence>
<evidence type="ECO:0000256" key="9">
    <source>
        <dbReference type="ARBA" id="ARBA00022595"/>
    </source>
</evidence>
<keyword evidence="17" id="KW-1185">Reference proteome</keyword>
<dbReference type="GO" id="GO:0075732">
    <property type="term" value="P:viral penetration into host nucleus"/>
    <property type="evidence" value="ECO:0007669"/>
    <property type="project" value="UniProtKB-KW"/>
</dbReference>
<comment type="subcellular location">
    <subcellularLocation>
        <location evidence="1">Host nucleus</location>
    </subcellularLocation>
    <subcellularLocation>
        <location evidence="2">Virion</location>
    </subcellularLocation>
</comment>
<keyword evidence="5" id="KW-1163">Viral penetration into host nucleus</keyword>
<evidence type="ECO:0000256" key="2">
    <source>
        <dbReference type="ARBA" id="ARBA00004328"/>
    </source>
</evidence>
<dbReference type="EMBL" id="JQ011377">
    <property type="protein sequence ID" value="AEW70739.1"/>
    <property type="molecule type" value="Genomic_DNA"/>
</dbReference>
<name>I1TEL2_9CIRC</name>
<keyword evidence="14" id="KW-1160">Virus entry into host cell</keyword>
<evidence type="ECO:0000256" key="15">
    <source>
        <dbReference type="ARBA" id="ARBA00046863"/>
    </source>
</evidence>
<evidence type="ECO:0000313" key="17">
    <source>
        <dbReference type="Proteomes" id="UP000105727"/>
    </source>
</evidence>
<evidence type="ECO:0000256" key="10">
    <source>
        <dbReference type="ARBA" id="ARBA00022804"/>
    </source>
</evidence>
<dbReference type="KEGG" id="vg:20701458"/>
<comment type="subunit">
    <text evidence="15">Homomultimer. Assembles in the nucleus, presumably in an immature form, then migrates to the cytoplasm once assembled as mature virion. Interacts with Rep; this interaction relocates Rep into the nucleus.</text>
</comment>
<dbReference type="InterPro" id="IPR038652">
    <property type="entry name" value="Circovirus_capsid_sf"/>
</dbReference>
<evidence type="ECO:0000256" key="3">
    <source>
        <dbReference type="ARBA" id="ARBA00010301"/>
    </source>
</evidence>
<protein>
    <submittedName>
        <fullName evidence="16">Capsid protein</fullName>
    </submittedName>
</protein>
<evidence type="ECO:0000256" key="6">
    <source>
        <dbReference type="ARBA" id="ARBA00022561"/>
    </source>
</evidence>
<dbReference type="GO" id="GO:0075509">
    <property type="term" value="P:endocytosis involved in viral entry into host cell"/>
    <property type="evidence" value="ECO:0007669"/>
    <property type="project" value="UniProtKB-KW"/>
</dbReference>
<evidence type="ECO:0000256" key="11">
    <source>
        <dbReference type="ARBA" id="ARBA00022844"/>
    </source>
</evidence>
<evidence type="ECO:0000256" key="14">
    <source>
        <dbReference type="ARBA" id="ARBA00023296"/>
    </source>
</evidence>
<dbReference type="RefSeq" id="YP_009091697.1">
    <property type="nucleotide sequence ID" value="NC_025246.1"/>
</dbReference>
<dbReference type="Gene3D" id="2.60.120.950">
    <property type="entry name" value="Circovirus capsid protein"/>
    <property type="match status" value="1"/>
</dbReference>
<organism evidence="16 17">
    <name type="scientific">European catfish circovirus</name>
    <dbReference type="NCBI Taxonomy" id="1959744"/>
    <lineage>
        <taxon>Viruses</taxon>
        <taxon>Monodnaviria</taxon>
        <taxon>Shotokuvirae</taxon>
        <taxon>Cressdnaviricota</taxon>
        <taxon>Arfiviricetes</taxon>
        <taxon>Cirlivirales</taxon>
        <taxon>Circoviridae</taxon>
        <taxon>Circovirus</taxon>
        <taxon>Circovirus catfish</taxon>
    </lineage>
</organism>
<keyword evidence="8" id="KW-0945">Host-virus interaction</keyword>
<dbReference type="Pfam" id="PF02443">
    <property type="entry name" value="Circo_capsid"/>
    <property type="match status" value="1"/>
</dbReference>
<sequence>MAFRRRTFRRPIRRRMHRRTRGRRMIRRRSRRSRPMGMRSFNFRAIKLDHIKVGGNSSVTGVLTFCLKDFCANFLNWDYYRFNAVVVKFVPQNTAQFDQEGGLSTVCATAVDYDDESKPTSVRQLMMMQNARTFRTGVGHSRKFKPKMTFSVVEKVDSVTTYAPAGLWMGGNRKWWLNTGYSEVKFLGLKYAMQNMSANDIHYQVLIKGYFSFKSPLITAPTVRGEH</sequence>
<keyword evidence="12" id="KW-1164">Virus endocytosis by host</keyword>
<dbReference type="GO" id="GO:0019062">
    <property type="term" value="P:virion attachment to host cell"/>
    <property type="evidence" value="ECO:0007669"/>
    <property type="project" value="UniProtKB-KW"/>
</dbReference>
<dbReference type="GO" id="GO:0042025">
    <property type="term" value="C:host cell nucleus"/>
    <property type="evidence" value="ECO:0007669"/>
    <property type="project" value="UniProtKB-SubCell"/>
</dbReference>
<evidence type="ECO:0000256" key="4">
    <source>
        <dbReference type="ARBA" id="ARBA00022431"/>
    </source>
</evidence>
<evidence type="ECO:0000256" key="8">
    <source>
        <dbReference type="ARBA" id="ARBA00022581"/>
    </source>
</evidence>
<evidence type="ECO:0000256" key="7">
    <source>
        <dbReference type="ARBA" id="ARBA00022562"/>
    </source>
</evidence>
<reference evidence="16 17" key="1">
    <citation type="journal article" date="2012" name="Arch. Virol.">
        <title>Novel circovirus in European catfish (Silurus glanis).</title>
        <authorList>
            <person name="Lorincz M."/>
            <person name="Dan A."/>
            <person name="Lang M."/>
            <person name="Csaba G."/>
            <person name="Toth A.G."/>
            <person name="Szekely C."/>
            <person name="Csagola A."/>
            <person name="Tuboly T."/>
        </authorList>
    </citation>
    <scope>NUCLEOTIDE SEQUENCE [LARGE SCALE GENOMIC DNA]</scope>
    <source>
        <strain evidence="16">H5</strain>
    </source>
</reference>
<dbReference type="GeneID" id="20701458"/>
<comment type="similarity">
    <text evidence="3">Belongs to the circoviridae capsid protein family.</text>
</comment>
<dbReference type="GO" id="GO:0043657">
    <property type="term" value="C:host cell"/>
    <property type="evidence" value="ECO:0007669"/>
    <property type="project" value="GOC"/>
</dbReference>